<proteinExistence type="predicted"/>
<evidence type="ECO:0000256" key="1">
    <source>
        <dbReference type="SAM" id="MobiDB-lite"/>
    </source>
</evidence>
<organism evidence="2">
    <name type="scientific">Kwoniella dejecticola CBS 10117</name>
    <dbReference type="NCBI Taxonomy" id="1296121"/>
    <lineage>
        <taxon>Eukaryota</taxon>
        <taxon>Fungi</taxon>
        <taxon>Dikarya</taxon>
        <taxon>Basidiomycota</taxon>
        <taxon>Agaricomycotina</taxon>
        <taxon>Tremellomycetes</taxon>
        <taxon>Tremellales</taxon>
        <taxon>Cryptococcaceae</taxon>
        <taxon>Kwoniella</taxon>
    </lineage>
</organism>
<accession>A0A1A6AB74</accession>
<dbReference type="VEuPathDB" id="FungiDB:I303_01506"/>
<protein>
    <submittedName>
        <fullName evidence="2">Uncharacterized protein</fullName>
    </submittedName>
</protein>
<gene>
    <name evidence="2" type="ORF">I303_01506</name>
</gene>
<reference evidence="2" key="1">
    <citation type="submission" date="2013-07" db="EMBL/GenBank/DDBJ databases">
        <title>The Genome Sequence of Cryptococcus dejecticola CBS10117.</title>
        <authorList>
            <consortium name="The Broad Institute Genome Sequencing Platform"/>
            <person name="Cuomo C."/>
            <person name="Litvintseva A."/>
            <person name="Chen Y."/>
            <person name="Heitman J."/>
            <person name="Sun S."/>
            <person name="Springer D."/>
            <person name="Dromer F."/>
            <person name="Young S.K."/>
            <person name="Zeng Q."/>
            <person name="Gargeya S."/>
            <person name="Fitzgerald M."/>
            <person name="Abouelleil A."/>
            <person name="Alvarado L."/>
            <person name="Berlin A.M."/>
            <person name="Chapman S.B."/>
            <person name="Dewar J."/>
            <person name="Goldberg J."/>
            <person name="Griggs A."/>
            <person name="Gujja S."/>
            <person name="Hansen M."/>
            <person name="Howarth C."/>
            <person name="Imamovic A."/>
            <person name="Larimer J."/>
            <person name="McCowan C."/>
            <person name="Murphy C."/>
            <person name="Pearson M."/>
            <person name="Priest M."/>
            <person name="Roberts A."/>
            <person name="Saif S."/>
            <person name="Shea T."/>
            <person name="Sykes S."/>
            <person name="Wortman J."/>
            <person name="Nusbaum C."/>
            <person name="Birren B."/>
        </authorList>
    </citation>
    <scope>NUCLEOTIDE SEQUENCE [LARGE SCALE GENOMIC DNA]</scope>
    <source>
        <strain evidence="2">CBS 10117</strain>
    </source>
</reference>
<feature type="region of interest" description="Disordered" evidence="1">
    <location>
        <begin position="1"/>
        <end position="67"/>
    </location>
</feature>
<name>A0A1A6AB74_9TREE</name>
<sequence length="280" mass="30575">MAERRTYRRLAPSRDHSDLYQASDRPSDDSASGKAYPGLFDGTILQDDPNDQSANTSIHPSWADVQPETRVDTGFAGSAGQRFKSALNTSLNSSSYYEHGSVGSVIGAAMDHSPSGLQYRAIPFNQQAYIGGAAPHDLLASDGGLQPDHSIITYGSQNPAYPGWGVPQSSHMRAVDLNVPYLGYNSVSEFKKLVQDLKPREIIAEADTMETETQRMNHTDAALKNVLERETARLESIMSEMTISHGLHSRGAYRELSSEVDVRGRLADTIRTMSEVGVVN</sequence>
<dbReference type="AlphaFoldDB" id="A0A1A6AB74"/>
<evidence type="ECO:0000313" key="2">
    <source>
        <dbReference type="EMBL" id="OBR87304.1"/>
    </source>
</evidence>
<dbReference type="EMBL" id="KI894028">
    <property type="protein sequence ID" value="OBR87304.1"/>
    <property type="molecule type" value="Genomic_DNA"/>
</dbReference>